<dbReference type="PROSITE" id="PS00021">
    <property type="entry name" value="KRINGLE_1"/>
    <property type="match status" value="1"/>
</dbReference>
<dbReference type="InterPro" id="IPR038178">
    <property type="entry name" value="Kringle_sf"/>
</dbReference>
<dbReference type="Ensembl" id="ENSCSRT00000027293.1">
    <property type="protein sequence ID" value="ENSCSRP00000026196.1"/>
    <property type="gene ID" value="ENSCSRG00000019526.1"/>
</dbReference>
<comment type="caution">
    <text evidence="3">Lacks conserved residue(s) required for the propagation of feature annotation.</text>
</comment>
<dbReference type="GO" id="GO:0004175">
    <property type="term" value="F:endopeptidase activity"/>
    <property type="evidence" value="ECO:0007669"/>
    <property type="project" value="TreeGrafter"/>
</dbReference>
<dbReference type="GO" id="GO:0005615">
    <property type="term" value="C:extracellular space"/>
    <property type="evidence" value="ECO:0007669"/>
    <property type="project" value="TreeGrafter"/>
</dbReference>
<dbReference type="InterPro" id="IPR050759">
    <property type="entry name" value="Serine_protease_kringle"/>
</dbReference>
<evidence type="ECO:0000256" key="3">
    <source>
        <dbReference type="PROSITE-ProRule" id="PRU00121"/>
    </source>
</evidence>
<feature type="domain" description="Kringle" evidence="4">
    <location>
        <begin position="38"/>
        <end position="114"/>
    </location>
</feature>
<name>A0A8C3TCM2_CHESE</name>
<evidence type="ECO:0000256" key="1">
    <source>
        <dbReference type="ARBA" id="ARBA00022572"/>
    </source>
</evidence>
<keyword evidence="2" id="KW-1015">Disulfide bond</keyword>
<dbReference type="InterPro" id="IPR000001">
    <property type="entry name" value="Kringle"/>
</dbReference>
<dbReference type="Gene3D" id="2.40.20.10">
    <property type="entry name" value="Plasminogen Kringle 4"/>
    <property type="match status" value="1"/>
</dbReference>
<dbReference type="PRINTS" id="PR00018">
    <property type="entry name" value="KRINGLE"/>
</dbReference>
<proteinExistence type="predicted"/>
<evidence type="ECO:0000313" key="5">
    <source>
        <dbReference type="Ensembl" id="ENSCSRP00000026196.1"/>
    </source>
</evidence>
<dbReference type="PROSITE" id="PS50070">
    <property type="entry name" value="KRINGLE_2"/>
    <property type="match status" value="1"/>
</dbReference>
<dbReference type="SUPFAM" id="SSF57440">
    <property type="entry name" value="Kringle-like"/>
    <property type="match status" value="1"/>
</dbReference>
<keyword evidence="6" id="KW-1185">Reference proteome</keyword>
<dbReference type="Pfam" id="PF00051">
    <property type="entry name" value="Kringle"/>
    <property type="match status" value="1"/>
</dbReference>
<evidence type="ECO:0000313" key="6">
    <source>
        <dbReference type="Proteomes" id="UP000694403"/>
    </source>
</evidence>
<dbReference type="Proteomes" id="UP000694403">
    <property type="component" value="Unplaced"/>
</dbReference>
<evidence type="ECO:0000256" key="2">
    <source>
        <dbReference type="ARBA" id="ARBA00023157"/>
    </source>
</evidence>
<dbReference type="InterPro" id="IPR013806">
    <property type="entry name" value="Kringle-like"/>
</dbReference>
<dbReference type="SMART" id="SM00130">
    <property type="entry name" value="KR"/>
    <property type="match status" value="1"/>
</dbReference>
<protein>
    <recommendedName>
        <fullName evidence="4">Kringle domain-containing protein</fullName>
    </recommendedName>
</protein>
<dbReference type="AlphaFoldDB" id="A0A8C3TCM2"/>
<evidence type="ECO:0000259" key="4">
    <source>
        <dbReference type="PROSITE" id="PS50070"/>
    </source>
</evidence>
<dbReference type="PANTHER" id="PTHR24261:SF7">
    <property type="entry name" value="KRINGLE DOMAIN-CONTAINING PROTEIN"/>
    <property type="match status" value="1"/>
</dbReference>
<organism evidence="5 6">
    <name type="scientific">Chelydra serpentina</name>
    <name type="common">Snapping turtle</name>
    <name type="synonym">Testudo serpentina</name>
    <dbReference type="NCBI Taxonomy" id="8475"/>
    <lineage>
        <taxon>Eukaryota</taxon>
        <taxon>Metazoa</taxon>
        <taxon>Chordata</taxon>
        <taxon>Craniata</taxon>
        <taxon>Vertebrata</taxon>
        <taxon>Euteleostomi</taxon>
        <taxon>Archelosauria</taxon>
        <taxon>Testudinata</taxon>
        <taxon>Testudines</taxon>
        <taxon>Cryptodira</taxon>
        <taxon>Durocryptodira</taxon>
        <taxon>Americhelydia</taxon>
        <taxon>Chelydroidea</taxon>
        <taxon>Chelydridae</taxon>
        <taxon>Chelydra</taxon>
    </lineage>
</organism>
<reference evidence="5" key="1">
    <citation type="submission" date="2025-08" db="UniProtKB">
        <authorList>
            <consortium name="Ensembl"/>
        </authorList>
    </citation>
    <scope>IDENTIFICATION</scope>
</reference>
<keyword evidence="1 3" id="KW-0420">Kringle</keyword>
<dbReference type="PANTHER" id="PTHR24261">
    <property type="entry name" value="PLASMINOGEN-RELATED"/>
    <property type="match status" value="1"/>
</dbReference>
<dbReference type="InterPro" id="IPR018056">
    <property type="entry name" value="Kringle_CS"/>
</dbReference>
<accession>A0A8C3TCM2</accession>
<sequence length="163" mass="17936">MAHCNSSVHISSLSYGTYLSLLLQKSFLRVLAPVWSGLCGIGPLGYYNGSLAVTESGSECLNWAEFPDYVQQYPDRGLGNHNYCRNPDGEATPWCFYQLASGAIGWASCDCNQGKYPSASLLGSWLRALRPYPWVGGEVRWRLVEVPRCIHPSVGPRAMSTAQ</sequence>
<dbReference type="GO" id="GO:0005102">
    <property type="term" value="F:signaling receptor binding"/>
    <property type="evidence" value="ECO:0007669"/>
    <property type="project" value="TreeGrafter"/>
</dbReference>
<reference evidence="5" key="2">
    <citation type="submission" date="2025-09" db="UniProtKB">
        <authorList>
            <consortium name="Ensembl"/>
        </authorList>
    </citation>
    <scope>IDENTIFICATION</scope>
</reference>